<proteinExistence type="predicted"/>
<keyword evidence="2" id="KW-1185">Reference proteome</keyword>
<dbReference type="Proteomes" id="UP000253209">
    <property type="component" value="Unassembled WGS sequence"/>
</dbReference>
<protein>
    <submittedName>
        <fullName evidence="1">Uncharacterized protein</fullName>
    </submittedName>
</protein>
<dbReference type="AlphaFoldDB" id="A0A367GKT9"/>
<comment type="caution">
    <text evidence="1">The sequence shown here is derived from an EMBL/GenBank/DDBJ whole genome shotgun (WGS) entry which is preliminary data.</text>
</comment>
<gene>
    <name evidence="1" type="ORF">DJ568_14545</name>
</gene>
<dbReference type="RefSeq" id="WP_114006022.1">
    <property type="nucleotide sequence ID" value="NZ_QGDC01000008.1"/>
</dbReference>
<name>A0A367GKT9_9SPHI</name>
<evidence type="ECO:0000313" key="1">
    <source>
        <dbReference type="EMBL" id="RCH54097.1"/>
    </source>
</evidence>
<dbReference type="EMBL" id="QGDC01000008">
    <property type="protein sequence ID" value="RCH54097.1"/>
    <property type="molecule type" value="Genomic_DNA"/>
</dbReference>
<accession>A0A367GKT9</accession>
<dbReference type="OrthoDB" id="1524666at2"/>
<evidence type="ECO:0000313" key="2">
    <source>
        <dbReference type="Proteomes" id="UP000253209"/>
    </source>
</evidence>
<reference evidence="1 2" key="1">
    <citation type="submission" date="2018-05" db="EMBL/GenBank/DDBJ databases">
        <title>Mucilaginibacter hurinus sp. nov., isolated from briquette warehouse soil.</title>
        <authorList>
            <person name="Choi L."/>
        </authorList>
    </citation>
    <scope>NUCLEOTIDE SEQUENCE [LARGE SCALE GENOMIC DNA]</scope>
    <source>
        <strain evidence="1 2">ZR32</strain>
    </source>
</reference>
<sequence>MLPLTTHTLEKLELLLKTGGYKVRYEKGNFKTGACLLQNSKVIVVNRFSNTESRIQALVELSRELEIDHGQLDEKQIAFLHQLKQTNLQL</sequence>
<organism evidence="1 2">
    <name type="scientific">Mucilaginibacter hurinus</name>
    <dbReference type="NCBI Taxonomy" id="2201324"/>
    <lineage>
        <taxon>Bacteria</taxon>
        <taxon>Pseudomonadati</taxon>
        <taxon>Bacteroidota</taxon>
        <taxon>Sphingobacteriia</taxon>
        <taxon>Sphingobacteriales</taxon>
        <taxon>Sphingobacteriaceae</taxon>
        <taxon>Mucilaginibacter</taxon>
    </lineage>
</organism>